<dbReference type="InterPro" id="IPR025345">
    <property type="entry name" value="DUF4249"/>
</dbReference>
<name>A0A840EE99_9BACT</name>
<dbReference type="PROSITE" id="PS51257">
    <property type="entry name" value="PROKAR_LIPOPROTEIN"/>
    <property type="match status" value="1"/>
</dbReference>
<organism evidence="2 3">
    <name type="scientific">Neolewinella aquimaris</name>
    <dbReference type="NCBI Taxonomy" id="1835722"/>
    <lineage>
        <taxon>Bacteria</taxon>
        <taxon>Pseudomonadati</taxon>
        <taxon>Bacteroidota</taxon>
        <taxon>Saprospiria</taxon>
        <taxon>Saprospirales</taxon>
        <taxon>Lewinellaceae</taxon>
        <taxon>Neolewinella</taxon>
    </lineage>
</organism>
<dbReference type="EMBL" id="JACIFF010000004">
    <property type="protein sequence ID" value="MBB4079266.1"/>
    <property type="molecule type" value="Genomic_DNA"/>
</dbReference>
<dbReference type="AlphaFoldDB" id="A0A840EE99"/>
<feature type="compositionally biased region" description="Basic and acidic residues" evidence="1">
    <location>
        <begin position="362"/>
        <end position="372"/>
    </location>
</feature>
<feature type="region of interest" description="Disordered" evidence="1">
    <location>
        <begin position="329"/>
        <end position="372"/>
    </location>
</feature>
<dbReference type="RefSeq" id="WP_183495519.1">
    <property type="nucleotide sequence ID" value="NZ_JACIFF010000004.1"/>
</dbReference>
<comment type="caution">
    <text evidence="2">The sequence shown here is derived from an EMBL/GenBank/DDBJ whole genome shotgun (WGS) entry which is preliminary data.</text>
</comment>
<accession>A0A840EE99</accession>
<evidence type="ECO:0000256" key="1">
    <source>
        <dbReference type="SAM" id="MobiDB-lite"/>
    </source>
</evidence>
<dbReference type="Pfam" id="PF14054">
    <property type="entry name" value="DUF4249"/>
    <property type="match status" value="1"/>
</dbReference>
<keyword evidence="3" id="KW-1185">Reference proteome</keyword>
<reference evidence="2 3" key="1">
    <citation type="submission" date="2020-08" db="EMBL/GenBank/DDBJ databases">
        <title>Genomic Encyclopedia of Type Strains, Phase IV (KMG-IV): sequencing the most valuable type-strain genomes for metagenomic binning, comparative biology and taxonomic classification.</title>
        <authorList>
            <person name="Goeker M."/>
        </authorList>
    </citation>
    <scope>NUCLEOTIDE SEQUENCE [LARGE SCALE GENOMIC DNA]</scope>
    <source>
        <strain evidence="2 3">DSM 105137</strain>
    </source>
</reference>
<dbReference type="Proteomes" id="UP000576209">
    <property type="component" value="Unassembled WGS sequence"/>
</dbReference>
<gene>
    <name evidence="2" type="ORF">GGR28_001886</name>
</gene>
<sequence>MRASLIFLLFLLLVGCTEPTEPRFQIEASFYLVEGKIADVEGSSEVNVRRSDFGSLQLEFESVPDADVVAVNGAGARVQWQLVDSVAGKYQPPADFAGRTGEAWFLEVNTADGTSIYSDPETVPPPVALTDFEIVFDQEASYDVGRERFIPAFKLLVDFQDPADRTDYYQWDYAYWEKIDVCASCYGGQVWREGSCREVGSGSRYVQRYDYYCDALGGCYRQTVGNEFQYGQDEFFAGQAVVDRPIGQIEFIDYGGLLVEAVQYTITQEAYAYGKVISDLLTGSSGLNATIPATLDGNVRNADPEGVQVLGYVGTAGVSSMRRFITRSETTGTPLPADRQIRPEPSVGAFIPPRAYCSGDGKTPEKPRGWPE</sequence>
<protein>
    <submittedName>
        <fullName evidence="2">Uncharacterized protein</fullName>
    </submittedName>
</protein>
<evidence type="ECO:0000313" key="2">
    <source>
        <dbReference type="EMBL" id="MBB4079266.1"/>
    </source>
</evidence>
<proteinExistence type="predicted"/>
<evidence type="ECO:0000313" key="3">
    <source>
        <dbReference type="Proteomes" id="UP000576209"/>
    </source>
</evidence>